<gene>
    <name evidence="2" type="ORF">LY89DRAFT_151528</name>
</gene>
<organism evidence="2 3">
    <name type="scientific">Mollisia scopiformis</name>
    <name type="common">Conifer needle endophyte fungus</name>
    <name type="synonym">Phialocephala scopiformis</name>
    <dbReference type="NCBI Taxonomy" id="149040"/>
    <lineage>
        <taxon>Eukaryota</taxon>
        <taxon>Fungi</taxon>
        <taxon>Dikarya</taxon>
        <taxon>Ascomycota</taxon>
        <taxon>Pezizomycotina</taxon>
        <taxon>Leotiomycetes</taxon>
        <taxon>Helotiales</taxon>
        <taxon>Mollisiaceae</taxon>
        <taxon>Mollisia</taxon>
    </lineage>
</organism>
<dbReference type="EMBL" id="KQ947421">
    <property type="protein sequence ID" value="KUJ13970.1"/>
    <property type="molecule type" value="Genomic_DNA"/>
</dbReference>
<accession>A0A194X1A0</accession>
<dbReference type="AlphaFoldDB" id="A0A194X1A0"/>
<name>A0A194X1A0_MOLSC</name>
<proteinExistence type="predicted"/>
<evidence type="ECO:0000313" key="3">
    <source>
        <dbReference type="Proteomes" id="UP000070700"/>
    </source>
</evidence>
<evidence type="ECO:0000256" key="1">
    <source>
        <dbReference type="SAM" id="SignalP"/>
    </source>
</evidence>
<dbReference type="RefSeq" id="XP_018068325.1">
    <property type="nucleotide sequence ID" value="XM_018205398.1"/>
</dbReference>
<sequence>MQFHSLLIALAAASTIFAVAIPKSYTELMTEESAQPTFKEPYTQEQTSKVCKAPRSITLDPSSCCSGKFIPVLVQVVLCFYACSLTFRDWALRAVLARNSDILSMAAVVNVKLTKFLKLDLFIYYSLSLLKPHIE</sequence>
<protein>
    <submittedName>
        <fullName evidence="2">Uncharacterized protein</fullName>
    </submittedName>
</protein>
<dbReference type="Proteomes" id="UP000070700">
    <property type="component" value="Unassembled WGS sequence"/>
</dbReference>
<feature type="chain" id="PRO_5008267702" evidence="1">
    <location>
        <begin position="19"/>
        <end position="135"/>
    </location>
</feature>
<dbReference type="KEGG" id="psco:LY89DRAFT_151528"/>
<feature type="signal peptide" evidence="1">
    <location>
        <begin position="1"/>
        <end position="18"/>
    </location>
</feature>
<evidence type="ECO:0000313" key="2">
    <source>
        <dbReference type="EMBL" id="KUJ13970.1"/>
    </source>
</evidence>
<dbReference type="GeneID" id="28815124"/>
<keyword evidence="3" id="KW-1185">Reference proteome</keyword>
<reference evidence="2 3" key="1">
    <citation type="submission" date="2015-10" db="EMBL/GenBank/DDBJ databases">
        <title>Full genome of DAOMC 229536 Phialocephala scopiformis, a fungal endophyte of spruce producing the potent anti-insectan compound rugulosin.</title>
        <authorList>
            <consortium name="DOE Joint Genome Institute"/>
            <person name="Walker A.K."/>
            <person name="Frasz S.L."/>
            <person name="Seifert K.A."/>
            <person name="Miller J.D."/>
            <person name="Mondo S.J."/>
            <person name="Labutti K."/>
            <person name="Lipzen A."/>
            <person name="Dockter R."/>
            <person name="Kennedy M."/>
            <person name="Grigoriev I.V."/>
            <person name="Spatafora J.W."/>
        </authorList>
    </citation>
    <scope>NUCLEOTIDE SEQUENCE [LARGE SCALE GENOMIC DNA]</scope>
    <source>
        <strain evidence="2 3">CBS 120377</strain>
    </source>
</reference>
<keyword evidence="1" id="KW-0732">Signal</keyword>
<dbReference type="InParanoid" id="A0A194X1A0"/>